<accession>K0SVZ2</accession>
<dbReference type="Gene3D" id="1.25.40.10">
    <property type="entry name" value="Tetratricopeptide repeat domain"/>
    <property type="match status" value="1"/>
</dbReference>
<feature type="compositionally biased region" description="Basic and acidic residues" evidence="2">
    <location>
        <begin position="159"/>
        <end position="170"/>
    </location>
</feature>
<reference evidence="3 4" key="1">
    <citation type="journal article" date="2012" name="Genome Biol.">
        <title>Genome and low-iron response of an oceanic diatom adapted to chronic iron limitation.</title>
        <authorList>
            <person name="Lommer M."/>
            <person name="Specht M."/>
            <person name="Roy A.S."/>
            <person name="Kraemer L."/>
            <person name="Andreson R."/>
            <person name="Gutowska M.A."/>
            <person name="Wolf J."/>
            <person name="Bergner S.V."/>
            <person name="Schilhabel M.B."/>
            <person name="Klostermeier U.C."/>
            <person name="Beiko R.G."/>
            <person name="Rosenstiel P."/>
            <person name="Hippler M."/>
            <person name="Laroche J."/>
        </authorList>
    </citation>
    <scope>NUCLEOTIDE SEQUENCE [LARGE SCALE GENOMIC DNA]</scope>
    <source>
        <strain evidence="3 4">CCMP1005</strain>
    </source>
</reference>
<dbReference type="InterPro" id="IPR050767">
    <property type="entry name" value="Sel1_AlgK"/>
</dbReference>
<sequence length="214" mass="24018">MIQNRVKANDPLAIHHLGLCYRDGNHGLEKDMPRAVELFEQAAELGLKEAHLKLGYMFDETIAYDGVDNDMSKAIEHYEFAAKQGYVIARHNLGAINYNMGNYGLARKHWMISAKLGFKESLDDIKDMYMEGMALKSDYAEAMHGYHNANKEMGSPDMESTREGKDRKGELSGISRVTQFSRRGRGSHSLTLNKAQFGSKTLEINAMHVFGIVG</sequence>
<dbReference type="InterPro" id="IPR011990">
    <property type="entry name" value="TPR-like_helical_dom_sf"/>
</dbReference>
<dbReference type="PANTHER" id="PTHR11102">
    <property type="entry name" value="SEL-1-LIKE PROTEIN"/>
    <property type="match status" value="1"/>
</dbReference>
<evidence type="ECO:0000256" key="1">
    <source>
        <dbReference type="ARBA" id="ARBA00038101"/>
    </source>
</evidence>
<proteinExistence type="inferred from homology"/>
<dbReference type="OrthoDB" id="272077at2759"/>
<dbReference type="Proteomes" id="UP000266841">
    <property type="component" value="Unassembled WGS sequence"/>
</dbReference>
<evidence type="ECO:0000313" key="3">
    <source>
        <dbReference type="EMBL" id="EJK65131.1"/>
    </source>
</evidence>
<evidence type="ECO:0000256" key="2">
    <source>
        <dbReference type="SAM" id="MobiDB-lite"/>
    </source>
</evidence>
<evidence type="ECO:0008006" key="5">
    <source>
        <dbReference type="Google" id="ProtNLM"/>
    </source>
</evidence>
<evidence type="ECO:0000313" key="4">
    <source>
        <dbReference type="Proteomes" id="UP000266841"/>
    </source>
</evidence>
<dbReference type="SMART" id="SM00671">
    <property type="entry name" value="SEL1"/>
    <property type="match status" value="3"/>
</dbReference>
<dbReference type="Pfam" id="PF08238">
    <property type="entry name" value="Sel1"/>
    <property type="match status" value="2"/>
</dbReference>
<comment type="similarity">
    <text evidence="1">Belongs to the sel-1 family.</text>
</comment>
<comment type="caution">
    <text evidence="3">The sequence shown here is derived from an EMBL/GenBank/DDBJ whole genome shotgun (WGS) entry which is preliminary data.</text>
</comment>
<dbReference type="PANTHER" id="PTHR11102:SF160">
    <property type="entry name" value="ERAD-ASSOCIATED E3 UBIQUITIN-PROTEIN LIGASE COMPONENT HRD3"/>
    <property type="match status" value="1"/>
</dbReference>
<name>K0SVZ2_THAOC</name>
<organism evidence="3 4">
    <name type="scientific">Thalassiosira oceanica</name>
    <name type="common">Marine diatom</name>
    <dbReference type="NCBI Taxonomy" id="159749"/>
    <lineage>
        <taxon>Eukaryota</taxon>
        <taxon>Sar</taxon>
        <taxon>Stramenopiles</taxon>
        <taxon>Ochrophyta</taxon>
        <taxon>Bacillariophyta</taxon>
        <taxon>Coscinodiscophyceae</taxon>
        <taxon>Thalassiosirophycidae</taxon>
        <taxon>Thalassiosirales</taxon>
        <taxon>Thalassiosiraceae</taxon>
        <taxon>Thalassiosira</taxon>
    </lineage>
</organism>
<gene>
    <name evidence="3" type="ORF">THAOC_14052</name>
</gene>
<keyword evidence="4" id="KW-1185">Reference proteome</keyword>
<feature type="region of interest" description="Disordered" evidence="2">
    <location>
        <begin position="150"/>
        <end position="172"/>
    </location>
</feature>
<dbReference type="SUPFAM" id="SSF81901">
    <property type="entry name" value="HCP-like"/>
    <property type="match status" value="1"/>
</dbReference>
<dbReference type="EMBL" id="AGNL01016339">
    <property type="protein sequence ID" value="EJK65131.1"/>
    <property type="molecule type" value="Genomic_DNA"/>
</dbReference>
<protein>
    <recommendedName>
        <fullName evidence="5">HCP-like protein</fullName>
    </recommendedName>
</protein>
<dbReference type="InterPro" id="IPR006597">
    <property type="entry name" value="Sel1-like"/>
</dbReference>
<dbReference type="AlphaFoldDB" id="K0SVZ2"/>